<comment type="caution">
    <text evidence="1">The sequence shown here is derived from an EMBL/GenBank/DDBJ whole genome shotgun (WGS) entry which is preliminary data.</text>
</comment>
<keyword evidence="2" id="KW-1185">Reference proteome</keyword>
<dbReference type="Proteomes" id="UP001151760">
    <property type="component" value="Unassembled WGS sequence"/>
</dbReference>
<protein>
    <recommendedName>
        <fullName evidence="3">6-pyruvoyltetrahydropterin synthase</fullName>
    </recommendedName>
</protein>
<reference evidence="1" key="1">
    <citation type="journal article" date="2022" name="Int. J. Mol. Sci.">
        <title>Draft Genome of Tanacetum Coccineum: Genomic Comparison of Closely Related Tanacetum-Family Plants.</title>
        <authorList>
            <person name="Yamashiro T."/>
            <person name="Shiraishi A."/>
            <person name="Nakayama K."/>
            <person name="Satake H."/>
        </authorList>
    </citation>
    <scope>NUCLEOTIDE SEQUENCE</scope>
</reference>
<accession>A0ABQ4XEP8</accession>
<evidence type="ECO:0008006" key="3">
    <source>
        <dbReference type="Google" id="ProtNLM"/>
    </source>
</evidence>
<organism evidence="1 2">
    <name type="scientific">Tanacetum coccineum</name>
    <dbReference type="NCBI Taxonomy" id="301880"/>
    <lineage>
        <taxon>Eukaryota</taxon>
        <taxon>Viridiplantae</taxon>
        <taxon>Streptophyta</taxon>
        <taxon>Embryophyta</taxon>
        <taxon>Tracheophyta</taxon>
        <taxon>Spermatophyta</taxon>
        <taxon>Magnoliopsida</taxon>
        <taxon>eudicotyledons</taxon>
        <taxon>Gunneridae</taxon>
        <taxon>Pentapetalae</taxon>
        <taxon>asterids</taxon>
        <taxon>campanulids</taxon>
        <taxon>Asterales</taxon>
        <taxon>Asteraceae</taxon>
        <taxon>Asteroideae</taxon>
        <taxon>Anthemideae</taxon>
        <taxon>Anthemidinae</taxon>
        <taxon>Tanacetum</taxon>
    </lineage>
</organism>
<dbReference type="EMBL" id="BQNB010009452">
    <property type="protein sequence ID" value="GJS63733.1"/>
    <property type="molecule type" value="Genomic_DNA"/>
</dbReference>
<name>A0ABQ4XEP8_9ASTR</name>
<reference evidence="1" key="2">
    <citation type="submission" date="2022-01" db="EMBL/GenBank/DDBJ databases">
        <authorList>
            <person name="Yamashiro T."/>
            <person name="Shiraishi A."/>
            <person name="Satake H."/>
            <person name="Nakayama K."/>
        </authorList>
    </citation>
    <scope>NUCLEOTIDE SEQUENCE</scope>
</reference>
<evidence type="ECO:0000313" key="2">
    <source>
        <dbReference type="Proteomes" id="UP001151760"/>
    </source>
</evidence>
<sequence length="101" mass="11266">MAGASNLDEDNGGNAIDHDTISWAKPTEMHLTAYKSGSFDTLKETPSHGSLDCGCHGHSEKYFWFRINFLDIDLSVVSPKAVEKYRPFHSEAEYNALSEMP</sequence>
<proteinExistence type="predicted"/>
<gene>
    <name evidence="1" type="ORF">Tco_0678297</name>
</gene>
<evidence type="ECO:0000313" key="1">
    <source>
        <dbReference type="EMBL" id="GJS63733.1"/>
    </source>
</evidence>